<keyword evidence="1" id="KW-0472">Membrane</keyword>
<dbReference type="EMBL" id="SHKW01000002">
    <property type="protein sequence ID" value="RZU35605.1"/>
    <property type="molecule type" value="Genomic_DNA"/>
</dbReference>
<keyword evidence="1" id="KW-0812">Transmembrane</keyword>
<protein>
    <recommendedName>
        <fullName evidence="4">Nicotinamide mononucleotide transporter</fullName>
    </recommendedName>
</protein>
<keyword evidence="1" id="KW-1133">Transmembrane helix</keyword>
<sequence>MFHLDYLSCFLTMLATALVARKSWTGLLISIVNSMIVCVIGFRTSQFGFIPANLICICVYAFSIRSWVKQTRTQQTCTESGKARSIALRSTHIQTLGRTCTVPRTTLRRTRFPLVSASRQSKVTKNCRDYCNTVFQ</sequence>
<reference evidence="2 3" key="1">
    <citation type="submission" date="2019-02" db="EMBL/GenBank/DDBJ databases">
        <title>Genomic Encyclopedia of Archaeal and Bacterial Type Strains, Phase II (KMG-II): from individual species to whole genera.</title>
        <authorList>
            <person name="Goeker M."/>
        </authorList>
    </citation>
    <scope>NUCLEOTIDE SEQUENCE [LARGE SCALE GENOMIC DNA]</scope>
    <source>
        <strain evidence="2 3">DSM 18101</strain>
    </source>
</reference>
<name>A0A4Q7YGU3_9BACT</name>
<gene>
    <name evidence="2" type="ORF">BDD14_5686</name>
</gene>
<organism evidence="2 3">
    <name type="scientific">Edaphobacter modestus</name>
    <dbReference type="NCBI Taxonomy" id="388466"/>
    <lineage>
        <taxon>Bacteria</taxon>
        <taxon>Pseudomonadati</taxon>
        <taxon>Acidobacteriota</taxon>
        <taxon>Terriglobia</taxon>
        <taxon>Terriglobales</taxon>
        <taxon>Acidobacteriaceae</taxon>
        <taxon>Edaphobacter</taxon>
    </lineage>
</organism>
<feature type="transmembrane region" description="Helical" evidence="1">
    <location>
        <begin position="23"/>
        <end position="42"/>
    </location>
</feature>
<dbReference type="AlphaFoldDB" id="A0A4Q7YGU3"/>
<evidence type="ECO:0000313" key="3">
    <source>
        <dbReference type="Proteomes" id="UP000292958"/>
    </source>
</evidence>
<evidence type="ECO:0008006" key="4">
    <source>
        <dbReference type="Google" id="ProtNLM"/>
    </source>
</evidence>
<dbReference type="Proteomes" id="UP000292958">
    <property type="component" value="Unassembled WGS sequence"/>
</dbReference>
<evidence type="ECO:0000313" key="2">
    <source>
        <dbReference type="EMBL" id="RZU35605.1"/>
    </source>
</evidence>
<keyword evidence="3" id="KW-1185">Reference proteome</keyword>
<evidence type="ECO:0000256" key="1">
    <source>
        <dbReference type="SAM" id="Phobius"/>
    </source>
</evidence>
<proteinExistence type="predicted"/>
<accession>A0A4Q7YGU3</accession>
<comment type="caution">
    <text evidence="2">The sequence shown here is derived from an EMBL/GenBank/DDBJ whole genome shotgun (WGS) entry which is preliminary data.</text>
</comment>
<feature type="transmembrane region" description="Helical" evidence="1">
    <location>
        <begin position="49"/>
        <end position="68"/>
    </location>
</feature>